<reference evidence="2" key="1">
    <citation type="journal article" date="2019" name="Int. J. Syst. Evol. Microbiol.">
        <title>The Global Catalogue of Microorganisms (GCM) 10K type strain sequencing project: providing services to taxonomists for standard genome sequencing and annotation.</title>
        <authorList>
            <consortium name="The Broad Institute Genomics Platform"/>
            <consortium name="The Broad Institute Genome Sequencing Center for Infectious Disease"/>
            <person name="Wu L."/>
            <person name="Ma J."/>
        </authorList>
    </citation>
    <scope>NUCLEOTIDE SEQUENCE [LARGE SCALE GENOMIC DNA]</scope>
    <source>
        <strain evidence="2">NBRC 103191</strain>
    </source>
</reference>
<dbReference type="Proteomes" id="UP001156645">
    <property type="component" value="Unassembled WGS sequence"/>
</dbReference>
<name>A0ABQ5YX34_9GAMM</name>
<proteinExistence type="predicted"/>
<evidence type="ECO:0000313" key="1">
    <source>
        <dbReference type="EMBL" id="GLR29240.1"/>
    </source>
</evidence>
<comment type="caution">
    <text evidence="1">The sequence shown here is derived from an EMBL/GenBank/DDBJ whole genome shotgun (WGS) entry which is preliminary data.</text>
</comment>
<dbReference type="EMBL" id="BSOK01000025">
    <property type="protein sequence ID" value="GLR29240.1"/>
    <property type="molecule type" value="Genomic_DNA"/>
</dbReference>
<accession>A0ABQ5YX34</accession>
<organism evidence="1 2">
    <name type="scientific">Psychrobacter pacificensis</name>
    <dbReference type="NCBI Taxonomy" id="112002"/>
    <lineage>
        <taxon>Bacteria</taxon>
        <taxon>Pseudomonadati</taxon>
        <taxon>Pseudomonadota</taxon>
        <taxon>Gammaproteobacteria</taxon>
        <taxon>Moraxellales</taxon>
        <taxon>Moraxellaceae</taxon>
        <taxon>Psychrobacter</taxon>
    </lineage>
</organism>
<evidence type="ECO:0000313" key="2">
    <source>
        <dbReference type="Proteomes" id="UP001156645"/>
    </source>
</evidence>
<sequence length="76" mass="8512">MLASNGSATDGWFGRGDCGAVMNSPLLSENKCYLKINIWRYYNETYLKIKATSFKAGLMRQTSIPFIGNLRDDALI</sequence>
<keyword evidence="2" id="KW-1185">Reference proteome</keyword>
<gene>
    <name evidence="1" type="ORF">GCM10007915_14780</name>
</gene>
<protein>
    <submittedName>
        <fullName evidence="1">Uncharacterized protein</fullName>
    </submittedName>
</protein>